<dbReference type="InterPro" id="IPR004232">
    <property type="entry name" value="CN_Hdrtase_a/SCN_Hdrlase_g"/>
</dbReference>
<dbReference type="InterPro" id="IPR023901">
    <property type="entry name" value="Thiocyan_Hydrolase_gsu"/>
</dbReference>
<feature type="binding site" evidence="3">
    <location>
        <position position="124"/>
    </location>
    <ligand>
        <name>Fe(3+)</name>
        <dbReference type="ChEBI" id="CHEBI:29034"/>
    </ligand>
</feature>
<dbReference type="Proteomes" id="UP000199361">
    <property type="component" value="Unassembled WGS sequence"/>
</dbReference>
<dbReference type="GO" id="GO:0046914">
    <property type="term" value="F:transition metal ion binding"/>
    <property type="evidence" value="ECO:0007669"/>
    <property type="project" value="InterPro"/>
</dbReference>
<evidence type="ECO:0000313" key="5">
    <source>
        <dbReference type="EMBL" id="SEU24456.1"/>
    </source>
</evidence>
<feature type="binding site" evidence="3">
    <location>
        <position position="127"/>
    </location>
    <ligand>
        <name>Fe(3+)</name>
        <dbReference type="ChEBI" id="CHEBI:29034"/>
    </ligand>
</feature>
<dbReference type="PIRSF" id="PIRSF001426">
    <property type="entry name" value="NHase_alpha"/>
    <property type="match status" value="1"/>
</dbReference>
<dbReference type="Gene3D" id="3.90.330.10">
    <property type="entry name" value="Nitrile hydratase alpha /Thiocyanate hydrolase gamma"/>
    <property type="match status" value="1"/>
</dbReference>
<dbReference type="NCBIfam" id="TIGR03887">
    <property type="entry name" value="thiocyan_alph"/>
    <property type="match status" value="1"/>
</dbReference>
<keyword evidence="2 3" id="KW-0479">Metal-binding</keyword>
<organism evidence="5 6">
    <name type="scientific">Nonomuraea wenchangensis</name>
    <dbReference type="NCBI Taxonomy" id="568860"/>
    <lineage>
        <taxon>Bacteria</taxon>
        <taxon>Bacillati</taxon>
        <taxon>Actinomycetota</taxon>
        <taxon>Actinomycetes</taxon>
        <taxon>Streptosporangiales</taxon>
        <taxon>Streptosporangiaceae</taxon>
        <taxon>Nonomuraea</taxon>
    </lineage>
</organism>
<keyword evidence="6" id="KW-1185">Reference proteome</keyword>
<evidence type="ECO:0000259" key="4">
    <source>
        <dbReference type="Pfam" id="PF02979"/>
    </source>
</evidence>
<accession>A0A1I0KIG6</accession>
<keyword evidence="5" id="KW-0378">Hydrolase</keyword>
<evidence type="ECO:0000256" key="2">
    <source>
        <dbReference type="ARBA" id="ARBA00022723"/>
    </source>
</evidence>
<protein>
    <submittedName>
        <fullName evidence="5">Thiocyanate hydrolase, gamma subunit</fullName>
    </submittedName>
</protein>
<dbReference type="EMBL" id="FOHX01000008">
    <property type="protein sequence ID" value="SEU24456.1"/>
    <property type="molecule type" value="Genomic_DNA"/>
</dbReference>
<evidence type="ECO:0000313" key="6">
    <source>
        <dbReference type="Proteomes" id="UP000199361"/>
    </source>
</evidence>
<keyword evidence="3" id="KW-0408">Iron</keyword>
<gene>
    <name evidence="5" type="ORF">SAMN05421811_10896</name>
</gene>
<dbReference type="SUPFAM" id="SSF56209">
    <property type="entry name" value="Nitrile hydratase alpha chain"/>
    <property type="match status" value="1"/>
</dbReference>
<name>A0A1I0KIG6_9ACTN</name>
<dbReference type="AlphaFoldDB" id="A0A1I0KIG6"/>
<evidence type="ECO:0000256" key="3">
    <source>
        <dbReference type="PIRSR" id="PIRSR001426-1"/>
    </source>
</evidence>
<sequence length="232" mass="26099">MAKHHGDGHHDGHNAFDVSSKVSEFEILELAVRELAIEKGIFSAEDHRRFAEWAEGVGPHGGSKLVAKAWSDPAFKQRLLENGTEACKEVGIDWLQPTGVGTPSDYTFFYVLENTPQVHNVIVCTLCSCYPRPVLGMSPDWYRTPSYRRRMVRRPREVLAEFGLHLPADVEVRVHDSNQKSRFMVMPMRPEGTEGWSEEQLARIVTRDTMIGVALPRADRTSDAGSLAEQAR</sequence>
<comment type="similarity">
    <text evidence="1">Belongs to the nitrile hydratase subunit alpha family.</text>
</comment>
<dbReference type="OrthoDB" id="528553at2"/>
<feature type="domain" description="Nitrile hydratase alpha/Thiocyanate hydrolase gamma" evidence="4">
    <location>
        <begin position="24"/>
        <end position="214"/>
    </location>
</feature>
<dbReference type="InterPro" id="IPR023900">
    <property type="entry name" value="CN_Hdrtase_asu/SCN_Hdrlase_gsu"/>
</dbReference>
<feature type="binding site" evidence="3">
    <location>
        <position position="128"/>
    </location>
    <ligand>
        <name>Fe(3+)</name>
        <dbReference type="ChEBI" id="CHEBI:29034"/>
    </ligand>
</feature>
<proteinExistence type="inferred from homology"/>
<evidence type="ECO:0000256" key="1">
    <source>
        <dbReference type="ARBA" id="ARBA00009363"/>
    </source>
</evidence>
<reference evidence="5 6" key="1">
    <citation type="submission" date="2016-10" db="EMBL/GenBank/DDBJ databases">
        <authorList>
            <person name="de Groot N.N."/>
        </authorList>
    </citation>
    <scope>NUCLEOTIDE SEQUENCE [LARGE SCALE GENOMIC DNA]</scope>
    <source>
        <strain evidence="5 6">CGMCC 4.5598</strain>
    </source>
</reference>
<feature type="binding site" evidence="3">
    <location>
        <position position="129"/>
    </location>
    <ligand>
        <name>Fe(3+)</name>
        <dbReference type="ChEBI" id="CHEBI:29034"/>
    </ligand>
</feature>
<dbReference type="Pfam" id="PF02979">
    <property type="entry name" value="NHase_alpha"/>
    <property type="match status" value="1"/>
</dbReference>
<dbReference type="STRING" id="568860.SAMN05421811_10896"/>
<dbReference type="InterPro" id="IPR036648">
    <property type="entry name" value="CN_Hdrase_a/SCN_Hdrase_g_sf"/>
</dbReference>
<dbReference type="RefSeq" id="WP_091085601.1">
    <property type="nucleotide sequence ID" value="NZ_FOHX01000008.1"/>
</dbReference>
<dbReference type="GO" id="GO:0016787">
    <property type="term" value="F:hydrolase activity"/>
    <property type="evidence" value="ECO:0007669"/>
    <property type="project" value="UniProtKB-KW"/>
</dbReference>